<dbReference type="EMBL" id="JAFCIX010000044">
    <property type="protein sequence ID" value="KAH6600214.1"/>
    <property type="molecule type" value="Genomic_DNA"/>
</dbReference>
<dbReference type="InterPro" id="IPR001715">
    <property type="entry name" value="CH_dom"/>
</dbReference>
<feature type="region of interest" description="Disordered" evidence="1">
    <location>
        <begin position="484"/>
        <end position="564"/>
    </location>
</feature>
<keyword evidence="4" id="KW-1185">Reference proteome</keyword>
<evidence type="ECO:0000256" key="1">
    <source>
        <dbReference type="SAM" id="MobiDB-lite"/>
    </source>
</evidence>
<dbReference type="SMART" id="SM00033">
    <property type="entry name" value="CH"/>
    <property type="match status" value="1"/>
</dbReference>
<comment type="caution">
    <text evidence="3">The sequence shown here is derived from an EMBL/GenBank/DDBJ whole genome shotgun (WGS) entry which is preliminary data.</text>
</comment>
<feature type="compositionally biased region" description="Polar residues" evidence="1">
    <location>
        <begin position="190"/>
        <end position="203"/>
    </location>
</feature>
<feature type="compositionally biased region" description="Low complexity" evidence="1">
    <location>
        <begin position="344"/>
        <end position="358"/>
    </location>
</feature>
<sequence>MSKLPQLQALLLELPPAPAANHGGTRTSTSNIISTQLRHDAHMLVQQVATYRAAADELSENRAGTVRTRLIKAAAHSVLHEASAKLEFAVRKELIKLAVGLIDGMRPVFQDSDDLVRVQTAIDTVTRELSISPGFDAVIKEYVEGQLQPLMMQSYSEILQTAFNAADVAIDFQIAETIDAVESFLDDPATSMSSPGRSKTSSPDPVYHAMSSISNLALTPGALVNQHQQNQPDPTMGAQPNVDQQPLLPKRSMPQIRPATQLPEKPRPKTIVSVEAEMPTIPTAVVAARPTSAYIPEEHVRSGSETLNQGPLLPARPESHLTPIVSDSLRSAPLSDLVTPRPIPHSTSTTSTASQSPSEHSAVGVPSNLSVPVMPSSQSQQQSVSPTPEKKKSGFSGFKSMLNHLTKSRPKPMRSTGKGGSPSTDISDSSCNDTPSPYGNDRMANEAYMSVTDPAIMDNAHNAAGGHFKKSEDPHVAAEHVSMATTTTTMEDSTARPMLGHSEDPYRSAQAEMNPLTTAQHSRSPSMVDSRANLHSSTGSPSLSLSTSDQPLSGADPTDTKIHLDGAMDADSANTDTISEIHGKRVLPSNAMSALASVMRASNTTRKSSDPSDDSVHAYGNPTSYENSGAPAVPTPSSLHTTESNAGSNVGPPPSVMPSVSSPPPVAPRVRPVSQLMDLARPVSMAVDAVPVANTGTAHDTLATDMHQTKDSINTSVNSTGDNVTQPLQQSNLPSAPALRPRPPVLPLPNLGDPTMISSSYHQRKSVVSVNETEVLAEGNPLHHGVDAHAVIDSDTQHHDQEANVSPRRIPGAFATNHGALGALAAAMHQRSGVNGAQAGVASLRSSHVFPTDTADQIAEVIKAGDSVDARSGVDSTSTSGVSQKDDTAQLDISDDASSSISTNPHLRNPSIGSSSPSKFGAQSTSAYLGTPMTFKRKENSISGDDKALEKRALEWMNKYLDDKAIVIDDLYTAFADSLNLIYALETRVGESVGRYSKRPMLPVHKIDNTAVALAFLNKRNVPTQFLTPQDLLDGNKGKILALFTYILKTFP</sequence>
<dbReference type="PROSITE" id="PS50021">
    <property type="entry name" value="CH"/>
    <property type="match status" value="1"/>
</dbReference>
<proteinExistence type="predicted"/>
<gene>
    <name evidence="3" type="ORF">BASA50_002482</name>
</gene>
<feature type="compositionally biased region" description="Low complexity" evidence="1">
    <location>
        <begin position="534"/>
        <end position="553"/>
    </location>
</feature>
<reference evidence="3 4" key="1">
    <citation type="submission" date="2021-02" db="EMBL/GenBank/DDBJ databases">
        <title>Variation within the Batrachochytrium salamandrivorans European outbreak.</title>
        <authorList>
            <person name="Kelly M."/>
            <person name="Pasmans F."/>
            <person name="Shea T.P."/>
            <person name="Munoz J.F."/>
            <person name="Carranza S."/>
            <person name="Cuomo C.A."/>
            <person name="Martel A."/>
        </authorList>
    </citation>
    <scope>NUCLEOTIDE SEQUENCE [LARGE SCALE GENOMIC DNA]</scope>
    <source>
        <strain evidence="3 4">AMFP18/2</strain>
    </source>
</reference>
<feature type="region of interest" description="Disordered" evidence="1">
    <location>
        <begin position="298"/>
        <end position="319"/>
    </location>
</feature>
<feature type="region of interest" description="Disordered" evidence="1">
    <location>
        <begin position="226"/>
        <end position="249"/>
    </location>
</feature>
<dbReference type="InterPro" id="IPR036872">
    <property type="entry name" value="CH_dom_sf"/>
</dbReference>
<protein>
    <recommendedName>
        <fullName evidence="2">Calponin-homology (CH) domain-containing protein</fullName>
    </recommendedName>
</protein>
<dbReference type="Pfam" id="PF00307">
    <property type="entry name" value="CH"/>
    <property type="match status" value="1"/>
</dbReference>
<dbReference type="Gene3D" id="1.10.418.10">
    <property type="entry name" value="Calponin-like domain"/>
    <property type="match status" value="1"/>
</dbReference>
<evidence type="ECO:0000313" key="3">
    <source>
        <dbReference type="EMBL" id="KAH6600214.1"/>
    </source>
</evidence>
<feature type="compositionally biased region" description="Low complexity" evidence="1">
    <location>
        <begin position="873"/>
        <end position="883"/>
    </location>
</feature>
<feature type="region of interest" description="Disordered" evidence="1">
    <location>
        <begin position="599"/>
        <end position="669"/>
    </location>
</feature>
<dbReference type="SUPFAM" id="SSF47576">
    <property type="entry name" value="Calponin-homology domain, CH-domain"/>
    <property type="match status" value="1"/>
</dbReference>
<feature type="compositionally biased region" description="Polar residues" evidence="1">
    <location>
        <begin position="515"/>
        <end position="527"/>
    </location>
</feature>
<feature type="region of interest" description="Disordered" evidence="1">
    <location>
        <begin position="866"/>
        <end position="923"/>
    </location>
</feature>
<organism evidence="3 4">
    <name type="scientific">Batrachochytrium salamandrivorans</name>
    <dbReference type="NCBI Taxonomy" id="1357716"/>
    <lineage>
        <taxon>Eukaryota</taxon>
        <taxon>Fungi</taxon>
        <taxon>Fungi incertae sedis</taxon>
        <taxon>Chytridiomycota</taxon>
        <taxon>Chytridiomycota incertae sedis</taxon>
        <taxon>Chytridiomycetes</taxon>
        <taxon>Rhizophydiales</taxon>
        <taxon>Rhizophydiales incertae sedis</taxon>
        <taxon>Batrachochytrium</taxon>
    </lineage>
</organism>
<feature type="compositionally biased region" description="Polar residues" evidence="1">
    <location>
        <begin position="421"/>
        <end position="437"/>
    </location>
</feature>
<feature type="compositionally biased region" description="Basic and acidic residues" evidence="1">
    <location>
        <begin position="607"/>
        <end position="616"/>
    </location>
</feature>
<feature type="domain" description="Calponin-homology (CH)" evidence="2">
    <location>
        <begin position="947"/>
        <end position="1052"/>
    </location>
</feature>
<feature type="compositionally biased region" description="Low complexity" evidence="1">
    <location>
        <begin position="370"/>
        <end position="386"/>
    </location>
</feature>
<evidence type="ECO:0000259" key="2">
    <source>
        <dbReference type="PROSITE" id="PS50021"/>
    </source>
</evidence>
<evidence type="ECO:0000313" key="4">
    <source>
        <dbReference type="Proteomes" id="UP001648503"/>
    </source>
</evidence>
<feature type="compositionally biased region" description="Polar residues" evidence="1">
    <location>
        <begin position="903"/>
        <end position="923"/>
    </location>
</feature>
<dbReference type="Proteomes" id="UP001648503">
    <property type="component" value="Unassembled WGS sequence"/>
</dbReference>
<feature type="region of interest" description="Disordered" evidence="1">
    <location>
        <begin position="187"/>
        <end position="208"/>
    </location>
</feature>
<accession>A0ABQ8FL64</accession>
<feature type="compositionally biased region" description="Pro residues" evidence="1">
    <location>
        <begin position="651"/>
        <end position="667"/>
    </location>
</feature>
<feature type="compositionally biased region" description="Polar residues" evidence="1">
    <location>
        <begin position="635"/>
        <end position="648"/>
    </location>
</feature>
<feature type="region of interest" description="Disordered" evidence="1">
    <location>
        <begin position="335"/>
        <end position="442"/>
    </location>
</feature>
<name>A0ABQ8FL64_9FUNG</name>